<keyword evidence="3" id="KW-0804">Transcription</keyword>
<protein>
    <recommendedName>
        <fullName evidence="4">HTH araC/xylS-type domain-containing protein</fullName>
    </recommendedName>
</protein>
<proteinExistence type="predicted"/>
<dbReference type="InterPro" id="IPR032783">
    <property type="entry name" value="AraC_lig"/>
</dbReference>
<comment type="caution">
    <text evidence="5">The sequence shown here is derived from an EMBL/GenBank/DDBJ whole genome shotgun (WGS) entry which is preliminary data.</text>
</comment>
<dbReference type="PROSITE" id="PS01124">
    <property type="entry name" value="HTH_ARAC_FAMILY_2"/>
    <property type="match status" value="1"/>
</dbReference>
<organism evidence="5 6">
    <name type="scientific">SAR86 cluster bacterium</name>
    <dbReference type="NCBI Taxonomy" id="2030880"/>
    <lineage>
        <taxon>Bacteria</taxon>
        <taxon>Pseudomonadati</taxon>
        <taxon>Pseudomonadota</taxon>
        <taxon>Gammaproteobacteria</taxon>
        <taxon>SAR86 cluster</taxon>
    </lineage>
</organism>
<keyword evidence="1" id="KW-0805">Transcription regulation</keyword>
<dbReference type="EMBL" id="NVWI01000002">
    <property type="protein sequence ID" value="PCJ42533.1"/>
    <property type="molecule type" value="Genomic_DNA"/>
</dbReference>
<gene>
    <name evidence="5" type="ORF">COA71_03200</name>
</gene>
<dbReference type="Gene3D" id="1.10.10.60">
    <property type="entry name" value="Homeodomain-like"/>
    <property type="match status" value="2"/>
</dbReference>
<evidence type="ECO:0000256" key="1">
    <source>
        <dbReference type="ARBA" id="ARBA00023015"/>
    </source>
</evidence>
<dbReference type="Pfam" id="PF12833">
    <property type="entry name" value="HTH_18"/>
    <property type="match status" value="1"/>
</dbReference>
<name>A0A2A5CFK8_9GAMM</name>
<dbReference type="Pfam" id="PF12852">
    <property type="entry name" value="Cupin_6"/>
    <property type="match status" value="1"/>
</dbReference>
<dbReference type="GO" id="GO:0003700">
    <property type="term" value="F:DNA-binding transcription factor activity"/>
    <property type="evidence" value="ECO:0007669"/>
    <property type="project" value="InterPro"/>
</dbReference>
<accession>A0A2A5CFK8</accession>
<evidence type="ECO:0000256" key="3">
    <source>
        <dbReference type="ARBA" id="ARBA00023163"/>
    </source>
</evidence>
<feature type="domain" description="HTH araC/xylS-type" evidence="4">
    <location>
        <begin position="213"/>
        <end position="311"/>
    </location>
</feature>
<evidence type="ECO:0000313" key="6">
    <source>
        <dbReference type="Proteomes" id="UP000228987"/>
    </source>
</evidence>
<dbReference type="InterPro" id="IPR050204">
    <property type="entry name" value="AraC_XylS_family_regulators"/>
</dbReference>
<dbReference type="SMART" id="SM00342">
    <property type="entry name" value="HTH_ARAC"/>
    <property type="match status" value="1"/>
</dbReference>
<dbReference type="InterPro" id="IPR018062">
    <property type="entry name" value="HTH_AraC-typ_CS"/>
</dbReference>
<dbReference type="SUPFAM" id="SSF46689">
    <property type="entry name" value="Homeodomain-like"/>
    <property type="match status" value="2"/>
</dbReference>
<dbReference type="PROSITE" id="PS00041">
    <property type="entry name" value="HTH_ARAC_FAMILY_1"/>
    <property type="match status" value="1"/>
</dbReference>
<dbReference type="InterPro" id="IPR018060">
    <property type="entry name" value="HTH_AraC"/>
</dbReference>
<dbReference type="GO" id="GO:0043565">
    <property type="term" value="F:sequence-specific DNA binding"/>
    <property type="evidence" value="ECO:0007669"/>
    <property type="project" value="InterPro"/>
</dbReference>
<keyword evidence="2" id="KW-0238">DNA-binding</keyword>
<evidence type="ECO:0000313" key="5">
    <source>
        <dbReference type="EMBL" id="PCJ42533.1"/>
    </source>
</evidence>
<evidence type="ECO:0000256" key="2">
    <source>
        <dbReference type="ARBA" id="ARBA00023125"/>
    </source>
</evidence>
<dbReference type="PANTHER" id="PTHR46796:SF13">
    <property type="entry name" value="HTH-TYPE TRANSCRIPTIONAL ACTIVATOR RHAS"/>
    <property type="match status" value="1"/>
</dbReference>
<dbReference type="PANTHER" id="PTHR46796">
    <property type="entry name" value="HTH-TYPE TRANSCRIPTIONAL ACTIVATOR RHAS-RELATED"/>
    <property type="match status" value="1"/>
</dbReference>
<evidence type="ECO:0000259" key="4">
    <source>
        <dbReference type="PROSITE" id="PS01124"/>
    </source>
</evidence>
<reference evidence="6" key="1">
    <citation type="submission" date="2017-08" db="EMBL/GenBank/DDBJ databases">
        <title>A dynamic microbial community with high functional redundancy inhabits the cold, oxic subseafloor aquifer.</title>
        <authorList>
            <person name="Tully B.J."/>
            <person name="Wheat C.G."/>
            <person name="Glazer B.T."/>
            <person name="Huber J.A."/>
        </authorList>
    </citation>
    <scope>NUCLEOTIDE SEQUENCE [LARGE SCALE GENOMIC DNA]</scope>
</reference>
<dbReference type="AlphaFoldDB" id="A0A2A5CFK8"/>
<sequence length="315" mass="34946">MDLLSHLLLSLKVETSSISSWDMSAPWAVNVIGFDPGYCLSVVAGECWVQMDDDEPVALNSGDILLVPSGGVSKLMSSPGILGTDLYDLPWKDSYRLQPVDGNHLPVASTVIHGGGGEGCRLLGLAFTFQYGRGDCILSALPKFIILRSHEAGLLPLTQPAIKFLIKDKKPGDFAVARQMAELIILDMLRTYILLENQYPTGWLKGMKDKCISEVLSAIHAEPEYKWTVSKLASIANLSRSAFAGRFTKLIGQPPIEYMHDWRIGLAVDRLRSTRVPITELAESLGYRSDRVFRQAFKQRMSVSPQKYRNQFAVK</sequence>
<dbReference type="Proteomes" id="UP000228987">
    <property type="component" value="Unassembled WGS sequence"/>
</dbReference>
<dbReference type="InterPro" id="IPR009057">
    <property type="entry name" value="Homeodomain-like_sf"/>
</dbReference>